<comment type="caution">
    <text evidence="2">The sequence shown here is derived from an EMBL/GenBank/DDBJ whole genome shotgun (WGS) entry which is preliminary data.</text>
</comment>
<evidence type="ECO:0000259" key="1">
    <source>
        <dbReference type="Pfam" id="PF00174"/>
    </source>
</evidence>
<evidence type="ECO:0000313" key="3">
    <source>
        <dbReference type="Proteomes" id="UP000237381"/>
    </source>
</evidence>
<proteinExistence type="predicted"/>
<name>A0A2S4M7D0_9BURK</name>
<protein>
    <submittedName>
        <fullName evidence="2">Molybdopterin-dependent oxidoreductase-like protein</fullName>
    </submittedName>
</protein>
<dbReference type="Pfam" id="PF00174">
    <property type="entry name" value="Oxidored_molyb"/>
    <property type="match status" value="1"/>
</dbReference>
<keyword evidence="3" id="KW-1185">Reference proteome</keyword>
<dbReference type="EMBL" id="PQGA01000008">
    <property type="protein sequence ID" value="POR50640.1"/>
    <property type="molecule type" value="Genomic_DNA"/>
</dbReference>
<dbReference type="Gene3D" id="3.90.420.10">
    <property type="entry name" value="Oxidoreductase, molybdopterin-binding domain"/>
    <property type="match status" value="1"/>
</dbReference>
<gene>
    <name evidence="2" type="ORF">B0G62_108132</name>
</gene>
<dbReference type="AlphaFoldDB" id="A0A2S4M7D0"/>
<dbReference type="Proteomes" id="UP000237381">
    <property type="component" value="Unassembled WGS sequence"/>
</dbReference>
<dbReference type="RefSeq" id="WP_103705326.1">
    <property type="nucleotide sequence ID" value="NZ_PQGA01000008.1"/>
</dbReference>
<reference evidence="2 3" key="1">
    <citation type="submission" date="2018-01" db="EMBL/GenBank/DDBJ databases">
        <title>Genomic Encyclopedia of Type Strains, Phase III (KMG-III): the genomes of soil and plant-associated and newly described type strains.</title>
        <authorList>
            <person name="Whitman W."/>
        </authorList>
    </citation>
    <scope>NUCLEOTIDE SEQUENCE [LARGE SCALE GENOMIC DNA]</scope>
    <source>
        <strain evidence="2 3">JCM 18070</strain>
    </source>
</reference>
<sequence>MDIAQTTAPEIAPTGQATALLLTGRLLRPQSLTLDALRAFPSVTCAPFDLRCYTTQRFIRSVEPYRGVRLTDLIEHAGLRCEVHGEFKRMIFLAIGHDGYAVPFTWHELFNTSVGAQAIVVYECGGKPLTEADGAPVLFSGADLVPAPRHVKRLARIDVRAMTI</sequence>
<organism evidence="2 3">
    <name type="scientific">Paraburkholderia eburnea</name>
    <dbReference type="NCBI Taxonomy" id="1189126"/>
    <lineage>
        <taxon>Bacteria</taxon>
        <taxon>Pseudomonadati</taxon>
        <taxon>Pseudomonadota</taxon>
        <taxon>Betaproteobacteria</taxon>
        <taxon>Burkholderiales</taxon>
        <taxon>Burkholderiaceae</taxon>
        <taxon>Paraburkholderia</taxon>
    </lineage>
</organism>
<feature type="domain" description="Oxidoreductase molybdopterin-binding" evidence="1">
    <location>
        <begin position="20"/>
        <end position="160"/>
    </location>
</feature>
<dbReference type="InterPro" id="IPR000572">
    <property type="entry name" value="OxRdtase_Mopterin-bd_dom"/>
</dbReference>
<accession>A0A2S4M7D0</accession>
<evidence type="ECO:0000313" key="2">
    <source>
        <dbReference type="EMBL" id="POR50640.1"/>
    </source>
</evidence>
<dbReference type="SUPFAM" id="SSF56524">
    <property type="entry name" value="Oxidoreductase molybdopterin-binding domain"/>
    <property type="match status" value="1"/>
</dbReference>
<dbReference type="OrthoDB" id="5366082at2"/>
<dbReference type="InterPro" id="IPR036374">
    <property type="entry name" value="OxRdtase_Mopterin-bd_sf"/>
</dbReference>